<gene>
    <name evidence="1" type="ORF">ERS852394_02246</name>
</gene>
<protein>
    <submittedName>
        <fullName evidence="1">Uncharacterized protein</fullName>
    </submittedName>
</protein>
<reference evidence="1 2" key="1">
    <citation type="submission" date="2015-09" db="EMBL/GenBank/DDBJ databases">
        <authorList>
            <consortium name="Pathogen Informatics"/>
        </authorList>
    </citation>
    <scope>NUCLEOTIDE SEQUENCE [LARGE SCALE GENOMIC DNA]</scope>
    <source>
        <strain evidence="1 2">2789STDY5608837</strain>
    </source>
</reference>
<organism evidence="1 2">
    <name type="scientific">Blautia obeum</name>
    <dbReference type="NCBI Taxonomy" id="40520"/>
    <lineage>
        <taxon>Bacteria</taxon>
        <taxon>Bacillati</taxon>
        <taxon>Bacillota</taxon>
        <taxon>Clostridia</taxon>
        <taxon>Lachnospirales</taxon>
        <taxon>Lachnospiraceae</taxon>
        <taxon>Blautia</taxon>
    </lineage>
</organism>
<evidence type="ECO:0000313" key="2">
    <source>
        <dbReference type="Proteomes" id="UP000095409"/>
    </source>
</evidence>
<sequence length="34" mass="3796">MQLAPVFIVNSIRLAHDHPLGNPEQSRLDVEVAE</sequence>
<accession>A0A174FAJ3</accession>
<evidence type="ECO:0000313" key="1">
    <source>
        <dbReference type="EMBL" id="CUO45826.1"/>
    </source>
</evidence>
<name>A0A174FAJ3_9FIRM</name>
<dbReference type="AlphaFoldDB" id="A0A174FAJ3"/>
<proteinExistence type="predicted"/>
<dbReference type="EMBL" id="CYZD01000011">
    <property type="protein sequence ID" value="CUO45826.1"/>
    <property type="molecule type" value="Genomic_DNA"/>
</dbReference>
<dbReference type="Proteomes" id="UP000095409">
    <property type="component" value="Unassembled WGS sequence"/>
</dbReference>